<evidence type="ECO:0000256" key="4">
    <source>
        <dbReference type="ARBA" id="ARBA00023136"/>
    </source>
</evidence>
<feature type="transmembrane region" description="Helical" evidence="6">
    <location>
        <begin position="20"/>
        <end position="42"/>
    </location>
</feature>
<proteinExistence type="inferred from homology"/>
<evidence type="ECO:0000256" key="3">
    <source>
        <dbReference type="ARBA" id="ARBA00022989"/>
    </source>
</evidence>
<dbReference type="PANTHER" id="PTHR33048">
    <property type="entry name" value="PTH11-LIKE INTEGRAL MEMBRANE PROTEIN (AFU_ORTHOLOGUE AFUA_5G11245)"/>
    <property type="match status" value="1"/>
</dbReference>
<evidence type="ECO:0000256" key="2">
    <source>
        <dbReference type="ARBA" id="ARBA00022692"/>
    </source>
</evidence>
<evidence type="ECO:0000259" key="7">
    <source>
        <dbReference type="Pfam" id="PF20684"/>
    </source>
</evidence>
<feature type="transmembrane region" description="Helical" evidence="6">
    <location>
        <begin position="54"/>
        <end position="75"/>
    </location>
</feature>
<organism evidence="8 9">
    <name type="scientific">Penicillium egyptiacum</name>
    <dbReference type="NCBI Taxonomy" id="1303716"/>
    <lineage>
        <taxon>Eukaryota</taxon>
        <taxon>Fungi</taxon>
        <taxon>Dikarya</taxon>
        <taxon>Ascomycota</taxon>
        <taxon>Pezizomycotina</taxon>
        <taxon>Eurotiomycetes</taxon>
        <taxon>Eurotiomycetidae</taxon>
        <taxon>Eurotiales</taxon>
        <taxon>Aspergillaceae</taxon>
        <taxon>Penicillium</taxon>
    </lineage>
</organism>
<protein>
    <recommendedName>
        <fullName evidence="7">Rhodopsin domain-containing protein</fullName>
    </recommendedName>
</protein>
<feature type="transmembrane region" description="Helical" evidence="6">
    <location>
        <begin position="233"/>
        <end position="251"/>
    </location>
</feature>
<evidence type="ECO:0000313" key="8">
    <source>
        <dbReference type="EMBL" id="CAG8909185.1"/>
    </source>
</evidence>
<evidence type="ECO:0000256" key="5">
    <source>
        <dbReference type="ARBA" id="ARBA00038359"/>
    </source>
</evidence>
<dbReference type="GO" id="GO:0016020">
    <property type="term" value="C:membrane"/>
    <property type="evidence" value="ECO:0007669"/>
    <property type="project" value="UniProtKB-SubCell"/>
</dbReference>
<evidence type="ECO:0000256" key="6">
    <source>
        <dbReference type="SAM" id="Phobius"/>
    </source>
</evidence>
<dbReference type="Proteomes" id="UP001154252">
    <property type="component" value="Unassembled WGS sequence"/>
</dbReference>
<feature type="transmembrane region" description="Helical" evidence="6">
    <location>
        <begin position="149"/>
        <end position="171"/>
    </location>
</feature>
<comment type="subcellular location">
    <subcellularLocation>
        <location evidence="1">Membrane</location>
        <topology evidence="1">Multi-pass membrane protein</topology>
    </subcellularLocation>
</comment>
<feature type="domain" description="Rhodopsin" evidence="7">
    <location>
        <begin position="38"/>
        <end position="289"/>
    </location>
</feature>
<comment type="similarity">
    <text evidence="5">Belongs to the SAT4 family.</text>
</comment>
<keyword evidence="3 6" id="KW-1133">Transmembrane helix</keyword>
<reference evidence="8" key="1">
    <citation type="submission" date="2021-07" db="EMBL/GenBank/DDBJ databases">
        <authorList>
            <person name="Branca A.L. A."/>
        </authorList>
    </citation>
    <scope>NUCLEOTIDE SEQUENCE</scope>
</reference>
<feature type="transmembrane region" description="Helical" evidence="6">
    <location>
        <begin position="263"/>
        <end position="290"/>
    </location>
</feature>
<comment type="caution">
    <text evidence="8">The sequence shown here is derived from an EMBL/GenBank/DDBJ whole genome shotgun (WGS) entry which is preliminary data.</text>
</comment>
<dbReference type="AlphaFoldDB" id="A0A9W4KJ27"/>
<dbReference type="InterPro" id="IPR052337">
    <property type="entry name" value="SAT4-like"/>
</dbReference>
<feature type="transmembrane region" description="Helical" evidence="6">
    <location>
        <begin position="114"/>
        <end position="137"/>
    </location>
</feature>
<evidence type="ECO:0000313" key="9">
    <source>
        <dbReference type="Proteomes" id="UP001154252"/>
    </source>
</evidence>
<dbReference type="Pfam" id="PF20684">
    <property type="entry name" value="Fung_rhodopsin"/>
    <property type="match status" value="1"/>
</dbReference>
<keyword evidence="4 6" id="KW-0472">Membrane</keyword>
<evidence type="ECO:0000256" key="1">
    <source>
        <dbReference type="ARBA" id="ARBA00004141"/>
    </source>
</evidence>
<dbReference type="OrthoDB" id="444631at2759"/>
<name>A0A9W4KJ27_9EURO</name>
<keyword evidence="9" id="KW-1185">Reference proteome</keyword>
<dbReference type="InterPro" id="IPR049326">
    <property type="entry name" value="Rhodopsin_dom_fungi"/>
</dbReference>
<gene>
    <name evidence="8" type="ORF">PEGY_LOCUS9974</name>
</gene>
<dbReference type="EMBL" id="CAJVRC010000898">
    <property type="protein sequence ID" value="CAG8909185.1"/>
    <property type="molecule type" value="Genomic_DNA"/>
</dbReference>
<sequence>MEGMNPIAAIVQPSALKPPVFVGLASALCALSGSIIALRLWTNFNHIQKLHVDDYLCVLALLFLIWNSVTFSMLFDGNIFTNLRCELAKEGLTKFKTVLNSNPNDVTIEHLTRLVAVGIASGNSAIYSAKLPLLFMLIRIFGIKDWLRWTCIFLVVVGTLGGVITLLYAGISCSPDLHEPTPPFLFSCVSALTNATIARGSISLAVDVIAFVLPIPIIVVLKMPLRRKIGVAFVFATGLLAIAASALGLYFQKAQSVKSSTNFANALLVTVIESAVVLMVSCTPAIHVFWTKYAGFLRSRFGLLTSSHTKSKLSESKTNLGGTTTPNSDRTQVRTHDYVELQEVADMGKSPYDPRVLTVKQYV</sequence>
<feature type="transmembrane region" description="Helical" evidence="6">
    <location>
        <begin position="202"/>
        <end position="221"/>
    </location>
</feature>
<keyword evidence="2 6" id="KW-0812">Transmembrane</keyword>
<dbReference type="PANTHER" id="PTHR33048:SF47">
    <property type="entry name" value="INTEGRAL MEMBRANE PROTEIN-RELATED"/>
    <property type="match status" value="1"/>
</dbReference>
<accession>A0A9W4KJ27</accession>